<dbReference type="KEGG" id="hoh:Hoch_3486"/>
<evidence type="ECO:0000313" key="4">
    <source>
        <dbReference type="Proteomes" id="UP000001880"/>
    </source>
</evidence>
<dbReference type="eggNOG" id="COG4232">
    <property type="taxonomic scope" value="Bacteria"/>
</dbReference>
<gene>
    <name evidence="3" type="ordered locus">Hoch_3486</name>
</gene>
<dbReference type="InterPro" id="IPR017937">
    <property type="entry name" value="Thioredoxin_CS"/>
</dbReference>
<dbReference type="PROSITE" id="PS00194">
    <property type="entry name" value="THIOREDOXIN_1"/>
    <property type="match status" value="1"/>
</dbReference>
<dbReference type="SUPFAM" id="SSF52833">
    <property type="entry name" value="Thioredoxin-like"/>
    <property type="match status" value="1"/>
</dbReference>
<dbReference type="CDD" id="cd02947">
    <property type="entry name" value="TRX_family"/>
    <property type="match status" value="1"/>
</dbReference>
<dbReference type="STRING" id="502025.Hoch_3486"/>
<evidence type="ECO:0000259" key="2">
    <source>
        <dbReference type="PROSITE" id="PS51352"/>
    </source>
</evidence>
<evidence type="ECO:0000256" key="1">
    <source>
        <dbReference type="ARBA" id="ARBA00023284"/>
    </source>
</evidence>
<dbReference type="PROSITE" id="PS51352">
    <property type="entry name" value="THIOREDOXIN_2"/>
    <property type="match status" value="1"/>
</dbReference>
<dbReference type="AlphaFoldDB" id="D0LW56"/>
<organism evidence="3 4">
    <name type="scientific">Haliangium ochraceum (strain DSM 14365 / JCM 11303 / SMP-2)</name>
    <dbReference type="NCBI Taxonomy" id="502025"/>
    <lineage>
        <taxon>Bacteria</taxon>
        <taxon>Pseudomonadati</taxon>
        <taxon>Myxococcota</taxon>
        <taxon>Polyangia</taxon>
        <taxon>Haliangiales</taxon>
        <taxon>Kofleriaceae</taxon>
        <taxon>Haliangium</taxon>
    </lineage>
</organism>
<keyword evidence="4" id="KW-1185">Reference proteome</keyword>
<dbReference type="EMBL" id="CP001804">
    <property type="protein sequence ID" value="ACY15988.1"/>
    <property type="molecule type" value="Genomic_DNA"/>
</dbReference>
<evidence type="ECO:0000313" key="3">
    <source>
        <dbReference type="EMBL" id="ACY15988.1"/>
    </source>
</evidence>
<dbReference type="InterPro" id="IPR013766">
    <property type="entry name" value="Thioredoxin_domain"/>
</dbReference>
<keyword evidence="1" id="KW-0676">Redox-active center</keyword>
<protein>
    <submittedName>
        <fullName evidence="3">Thioredoxin domain protein</fullName>
    </submittedName>
</protein>
<proteinExistence type="predicted"/>
<dbReference type="Gene3D" id="3.40.30.10">
    <property type="entry name" value="Glutaredoxin"/>
    <property type="match status" value="1"/>
</dbReference>
<dbReference type="InterPro" id="IPR036249">
    <property type="entry name" value="Thioredoxin-like_sf"/>
</dbReference>
<dbReference type="Pfam" id="PF00085">
    <property type="entry name" value="Thioredoxin"/>
    <property type="match status" value="1"/>
</dbReference>
<dbReference type="HOGENOM" id="CLU_1658374_0_0_7"/>
<accession>D0LW56</accession>
<dbReference type="Proteomes" id="UP000001880">
    <property type="component" value="Chromosome"/>
</dbReference>
<sequence length="159" mass="16610">MRIAIASVFLGLCVAACGGSSPEPAEPAHPVEPGAADDAAAIEPVAPQFELSNPAGDLVAVEDVLVPGQVTVVDFYADWCAPCKVLEKKLAGEIHQEPRISVRKIDVGQAEPEAVTAQYGIENLPHVRIYDPEGKLLHDLPGTAAERTGALALEALGDL</sequence>
<name>D0LW56_HALO1</name>
<reference evidence="3 4" key="1">
    <citation type="journal article" date="2010" name="Stand. Genomic Sci.">
        <title>Complete genome sequence of Haliangium ochraceum type strain (SMP-2).</title>
        <authorList>
            <consortium name="US DOE Joint Genome Institute (JGI-PGF)"/>
            <person name="Ivanova N."/>
            <person name="Daum C."/>
            <person name="Lang E."/>
            <person name="Abt B."/>
            <person name="Kopitz M."/>
            <person name="Saunders E."/>
            <person name="Lapidus A."/>
            <person name="Lucas S."/>
            <person name="Glavina Del Rio T."/>
            <person name="Nolan M."/>
            <person name="Tice H."/>
            <person name="Copeland A."/>
            <person name="Cheng J.F."/>
            <person name="Chen F."/>
            <person name="Bruce D."/>
            <person name="Goodwin L."/>
            <person name="Pitluck S."/>
            <person name="Mavromatis K."/>
            <person name="Pati A."/>
            <person name="Mikhailova N."/>
            <person name="Chen A."/>
            <person name="Palaniappan K."/>
            <person name="Land M."/>
            <person name="Hauser L."/>
            <person name="Chang Y.J."/>
            <person name="Jeffries C.D."/>
            <person name="Detter J.C."/>
            <person name="Brettin T."/>
            <person name="Rohde M."/>
            <person name="Goker M."/>
            <person name="Bristow J."/>
            <person name="Markowitz V."/>
            <person name="Eisen J.A."/>
            <person name="Hugenholtz P."/>
            <person name="Kyrpides N.C."/>
            <person name="Klenk H.P."/>
        </authorList>
    </citation>
    <scope>NUCLEOTIDE SEQUENCE [LARGE SCALE GENOMIC DNA]</scope>
    <source>
        <strain evidence="4">DSM 14365 / CIP 107738 / JCM 11303 / AJ 13395 / SMP-2</strain>
    </source>
</reference>
<feature type="domain" description="Thioredoxin" evidence="2">
    <location>
        <begin position="40"/>
        <end position="159"/>
    </location>
</feature>